<evidence type="ECO:0000256" key="5">
    <source>
        <dbReference type="ARBA" id="ARBA00022777"/>
    </source>
</evidence>
<dbReference type="NCBIfam" id="TIGR00147">
    <property type="entry name" value="YegS/Rv2252/BmrU family lipid kinase"/>
    <property type="match status" value="1"/>
</dbReference>
<dbReference type="GO" id="GO:0008654">
    <property type="term" value="P:phospholipid biosynthetic process"/>
    <property type="evidence" value="ECO:0007669"/>
    <property type="project" value="UniProtKB-KW"/>
</dbReference>
<organism evidence="10 11">
    <name type="scientific">Jeotgalibaca ciconiae</name>
    <dbReference type="NCBI Taxonomy" id="2496265"/>
    <lineage>
        <taxon>Bacteria</taxon>
        <taxon>Bacillati</taxon>
        <taxon>Bacillota</taxon>
        <taxon>Bacilli</taxon>
        <taxon>Lactobacillales</taxon>
        <taxon>Carnobacteriaceae</taxon>
        <taxon>Jeotgalibaca</taxon>
    </lineage>
</organism>
<name>A0A3Q9BM28_9LACT</name>
<evidence type="ECO:0000256" key="2">
    <source>
        <dbReference type="ARBA" id="ARBA00005983"/>
    </source>
</evidence>
<dbReference type="EMBL" id="CP034465">
    <property type="protein sequence ID" value="AZP05509.1"/>
    <property type="molecule type" value="Genomic_DNA"/>
</dbReference>
<keyword evidence="11" id="KW-1185">Reference proteome</keyword>
<dbReference type="InterPro" id="IPR005218">
    <property type="entry name" value="Diacylglycerol/lipid_kinase"/>
</dbReference>
<evidence type="ECO:0000313" key="11">
    <source>
        <dbReference type="Proteomes" id="UP000273326"/>
    </source>
</evidence>
<comment type="cofactor">
    <cofactor evidence="1">
        <name>Mg(2+)</name>
        <dbReference type="ChEBI" id="CHEBI:18420"/>
    </cofactor>
</comment>
<dbReference type="AlphaFoldDB" id="A0A3Q9BM28"/>
<dbReference type="SMART" id="SM00046">
    <property type="entry name" value="DAGKc"/>
    <property type="match status" value="1"/>
</dbReference>
<keyword evidence="5 10" id="KW-0418">Kinase</keyword>
<keyword evidence="7" id="KW-0443">Lipid metabolism</keyword>
<dbReference type="GO" id="GO:0005524">
    <property type="term" value="F:ATP binding"/>
    <property type="evidence" value="ECO:0007669"/>
    <property type="project" value="UniProtKB-KW"/>
</dbReference>
<gene>
    <name evidence="10" type="ORF">EJN90_13100</name>
</gene>
<dbReference type="InterPro" id="IPR016064">
    <property type="entry name" value="NAD/diacylglycerol_kinase_sf"/>
</dbReference>
<evidence type="ECO:0000256" key="1">
    <source>
        <dbReference type="ARBA" id="ARBA00001946"/>
    </source>
</evidence>
<evidence type="ECO:0000256" key="8">
    <source>
        <dbReference type="ARBA" id="ARBA00023264"/>
    </source>
</evidence>
<accession>A0A3Q9BM28</accession>
<dbReference type="OrthoDB" id="142078at2"/>
<keyword evidence="4" id="KW-0547">Nucleotide-binding</keyword>
<dbReference type="PROSITE" id="PS50146">
    <property type="entry name" value="DAGK"/>
    <property type="match status" value="1"/>
</dbReference>
<protein>
    <submittedName>
        <fullName evidence="10">Diacylglycerol kinase family lipid kinase</fullName>
    </submittedName>
</protein>
<dbReference type="Pfam" id="PF00781">
    <property type="entry name" value="DAGK_cat"/>
    <property type="match status" value="1"/>
</dbReference>
<keyword evidence="7" id="KW-0444">Lipid biosynthesis</keyword>
<dbReference type="Gene3D" id="2.60.200.40">
    <property type="match status" value="1"/>
</dbReference>
<dbReference type="InterPro" id="IPR001206">
    <property type="entry name" value="Diacylglycerol_kinase_cat_dom"/>
</dbReference>
<dbReference type="Proteomes" id="UP000273326">
    <property type="component" value="Chromosome"/>
</dbReference>
<feature type="domain" description="DAGKc" evidence="9">
    <location>
        <begin position="1"/>
        <end position="131"/>
    </location>
</feature>
<sequence length="295" mass="32400">MESCLLIINPSSGKANGAELLPKILSALSTRYLDIEVRYTKKKGDAECFTKQAIHDSHQSIYCVGGDGTIKEVVNGIVKNNSGIHLGIIPNGTVNDVARSLKIPLPAEKAIENIPNTSIKKIDVGQVNDDYFISLIAIGGIPEAIQNVSVSAKTRWGALSYLVNGARYAFRQKPFRVRVTINNECRVIETSLIVLSLHNSVASMKNFFHTAKADDGFLHMMIFPKFRLIGAAVFVWKIIIGSISNDKAISIEKTRHVEIETESASLPINVDGDKENQFPLQIRILPAVLSVFVPF</sequence>
<dbReference type="InterPro" id="IPR045540">
    <property type="entry name" value="YegS/DAGK_C"/>
</dbReference>
<dbReference type="GO" id="GO:0016301">
    <property type="term" value="F:kinase activity"/>
    <property type="evidence" value="ECO:0007669"/>
    <property type="project" value="UniProtKB-KW"/>
</dbReference>
<reference evidence="11" key="1">
    <citation type="submission" date="2018-12" db="EMBL/GenBank/DDBJ databases">
        <title>Complete genome sequencing of Jeotgalibaca sp. H21T32.</title>
        <authorList>
            <person name="Bae J.-W."/>
            <person name="Lee S.-Y."/>
        </authorList>
    </citation>
    <scope>NUCLEOTIDE SEQUENCE [LARGE SCALE GENOMIC DNA]</scope>
    <source>
        <strain evidence="11">H21T32</strain>
    </source>
</reference>
<dbReference type="SUPFAM" id="SSF111331">
    <property type="entry name" value="NAD kinase/diacylglycerol kinase-like"/>
    <property type="match status" value="1"/>
</dbReference>
<proteinExistence type="inferred from homology"/>
<dbReference type="Gene3D" id="3.40.50.10330">
    <property type="entry name" value="Probable inorganic polyphosphate/atp-NAD kinase, domain 1"/>
    <property type="match status" value="1"/>
</dbReference>
<keyword evidence="8" id="KW-1208">Phospholipid metabolism</keyword>
<dbReference type="KEGG" id="jeh:EJN90_13100"/>
<dbReference type="Pfam" id="PF19279">
    <property type="entry name" value="YegS_C"/>
    <property type="match status" value="1"/>
</dbReference>
<keyword evidence="3" id="KW-0808">Transferase</keyword>
<dbReference type="InterPro" id="IPR050187">
    <property type="entry name" value="Lipid_Phosphate_FormReg"/>
</dbReference>
<evidence type="ECO:0000259" key="9">
    <source>
        <dbReference type="PROSITE" id="PS50146"/>
    </source>
</evidence>
<evidence type="ECO:0000256" key="3">
    <source>
        <dbReference type="ARBA" id="ARBA00022679"/>
    </source>
</evidence>
<keyword evidence="7" id="KW-0594">Phospholipid biosynthesis</keyword>
<evidence type="ECO:0000256" key="7">
    <source>
        <dbReference type="ARBA" id="ARBA00023209"/>
    </source>
</evidence>
<dbReference type="PANTHER" id="PTHR12358">
    <property type="entry name" value="SPHINGOSINE KINASE"/>
    <property type="match status" value="1"/>
</dbReference>
<dbReference type="PANTHER" id="PTHR12358:SF54">
    <property type="entry name" value="SPHINGOSINE KINASE RELATED PROTEIN"/>
    <property type="match status" value="1"/>
</dbReference>
<evidence type="ECO:0000256" key="4">
    <source>
        <dbReference type="ARBA" id="ARBA00022741"/>
    </source>
</evidence>
<comment type="similarity">
    <text evidence="2">Belongs to the diacylglycerol/lipid kinase family.</text>
</comment>
<keyword evidence="6" id="KW-0067">ATP-binding</keyword>
<evidence type="ECO:0000313" key="10">
    <source>
        <dbReference type="EMBL" id="AZP05509.1"/>
    </source>
</evidence>
<evidence type="ECO:0000256" key="6">
    <source>
        <dbReference type="ARBA" id="ARBA00022840"/>
    </source>
</evidence>
<dbReference type="InterPro" id="IPR017438">
    <property type="entry name" value="ATP-NAD_kinase_N"/>
</dbReference>